<accession>A0A834E7G7</accession>
<dbReference type="AlphaFoldDB" id="A0A834E7G7"/>
<proteinExistence type="predicted"/>
<dbReference type="EMBL" id="JABVXQ010000006">
    <property type="protein sequence ID" value="KAF6104077.1"/>
    <property type="molecule type" value="Genomic_DNA"/>
</dbReference>
<dbReference type="Proteomes" id="UP000664940">
    <property type="component" value="Unassembled WGS sequence"/>
</dbReference>
<comment type="caution">
    <text evidence="1">The sequence shown here is derived from an EMBL/GenBank/DDBJ whole genome shotgun (WGS) entry which is preliminary data.</text>
</comment>
<protein>
    <submittedName>
        <fullName evidence="1">Uncharacterized protein</fullName>
    </submittedName>
</protein>
<evidence type="ECO:0000313" key="1">
    <source>
        <dbReference type="EMBL" id="KAF6104077.1"/>
    </source>
</evidence>
<gene>
    <name evidence="1" type="ORF">HJG60_011126</name>
</gene>
<evidence type="ECO:0000313" key="2">
    <source>
        <dbReference type="Proteomes" id="UP000664940"/>
    </source>
</evidence>
<reference evidence="1 2" key="1">
    <citation type="journal article" date="2020" name="Nature">
        <title>Six reference-quality genomes reveal evolution of bat adaptations.</title>
        <authorList>
            <person name="Jebb D."/>
            <person name="Huang Z."/>
            <person name="Pippel M."/>
            <person name="Hughes G.M."/>
            <person name="Lavrichenko K."/>
            <person name="Devanna P."/>
            <person name="Winkler S."/>
            <person name="Jermiin L.S."/>
            <person name="Skirmuntt E.C."/>
            <person name="Katzourakis A."/>
            <person name="Burkitt-Gray L."/>
            <person name="Ray D.A."/>
            <person name="Sullivan K.A.M."/>
            <person name="Roscito J.G."/>
            <person name="Kirilenko B.M."/>
            <person name="Davalos L.M."/>
            <person name="Corthals A.P."/>
            <person name="Power M.L."/>
            <person name="Jones G."/>
            <person name="Ransome R.D."/>
            <person name="Dechmann D.K.N."/>
            <person name="Locatelli A.G."/>
            <person name="Puechmaille S.J."/>
            <person name="Fedrigo O."/>
            <person name="Jarvis E.D."/>
            <person name="Hiller M."/>
            <person name="Vernes S.C."/>
            <person name="Myers E.W."/>
            <person name="Teeling E.C."/>
        </authorList>
    </citation>
    <scope>NUCLEOTIDE SEQUENCE [LARGE SCALE GENOMIC DNA]</scope>
    <source>
        <strain evidence="1">Bat1K_MPI-CBG_1</strain>
    </source>
</reference>
<sequence length="129" mass="14639">MGNTVEEEEEKNACISDMAQITLQGLLKTILRNCRNGWGPFNGGKRVVGATLQKRWKARSSSESDAESWGKLRRLWYEGMSLVEVMRMSEGPALSSKIRSRLPYRSIPEKVQMIVLDILGIRICKLKII</sequence>
<name>A0A834E7G7_9CHIR</name>
<organism evidence="1 2">
    <name type="scientific">Phyllostomus discolor</name>
    <name type="common">pale spear-nosed bat</name>
    <dbReference type="NCBI Taxonomy" id="89673"/>
    <lineage>
        <taxon>Eukaryota</taxon>
        <taxon>Metazoa</taxon>
        <taxon>Chordata</taxon>
        <taxon>Craniata</taxon>
        <taxon>Vertebrata</taxon>
        <taxon>Euteleostomi</taxon>
        <taxon>Mammalia</taxon>
        <taxon>Eutheria</taxon>
        <taxon>Laurasiatheria</taxon>
        <taxon>Chiroptera</taxon>
        <taxon>Yangochiroptera</taxon>
        <taxon>Phyllostomidae</taxon>
        <taxon>Phyllostominae</taxon>
        <taxon>Phyllostomus</taxon>
    </lineage>
</organism>